<dbReference type="GeneTree" id="ENSGT00520000060291"/>
<feature type="compositionally biased region" description="Pro residues" evidence="1">
    <location>
        <begin position="31"/>
        <end position="40"/>
    </location>
</feature>
<dbReference type="PANTHER" id="PTHR38503:SF1">
    <property type="entry name" value="SMALL INTEGRAL MEMBRANE PROTEIN 1"/>
    <property type="match status" value="1"/>
</dbReference>
<reference evidence="3" key="2">
    <citation type="submission" date="2025-08" db="UniProtKB">
        <authorList>
            <consortium name="Ensembl"/>
        </authorList>
    </citation>
    <scope>IDENTIFICATION</scope>
</reference>
<evidence type="ECO:0000256" key="1">
    <source>
        <dbReference type="SAM" id="MobiDB-lite"/>
    </source>
</evidence>
<keyword evidence="2" id="KW-0472">Membrane</keyword>
<evidence type="ECO:0000256" key="2">
    <source>
        <dbReference type="SAM" id="Phobius"/>
    </source>
</evidence>
<dbReference type="PANTHER" id="PTHR38503">
    <property type="entry name" value="SMALL INTEGRAL MEMBRANE PROTEIN 1"/>
    <property type="match status" value="1"/>
</dbReference>
<keyword evidence="4" id="KW-1185">Reference proteome</keyword>
<evidence type="ECO:0000313" key="3">
    <source>
        <dbReference type="Ensembl" id="ENSCJAP00000089637.1"/>
    </source>
</evidence>
<proteinExistence type="predicted"/>
<keyword evidence="2" id="KW-1133">Transmembrane helix</keyword>
<feature type="transmembrane region" description="Helical" evidence="2">
    <location>
        <begin position="217"/>
        <end position="242"/>
    </location>
</feature>
<dbReference type="Pfam" id="PF15875">
    <property type="entry name" value="DUF4731"/>
    <property type="match status" value="1"/>
</dbReference>
<accession>A0A8I3WUH0</accession>
<feature type="region of interest" description="Disordered" evidence="1">
    <location>
        <begin position="1"/>
        <end position="123"/>
    </location>
</feature>
<dbReference type="InterPro" id="IPR031744">
    <property type="entry name" value="SMIM1"/>
</dbReference>
<name>A0A8I3WUH0_CALJA</name>
<dbReference type="Ensembl" id="ENSCJAT00000143952.1">
    <property type="protein sequence ID" value="ENSCJAP00000089637.1"/>
    <property type="gene ID" value="ENSCJAG00000072875.1"/>
</dbReference>
<sequence length="246" mass="26245">MAPPHLGSPLAPPPAPSGPGSSHCWLQPFPRTAPPPPSSRPRPSGQGTARCWLQPFPVQPRPRLASPRPRPLWTRHLPAAGSSPSPYGPAPPSPLAQSRPLRSRNTPGRRLQASAAPQPTTCLAGRCGQTGPGHSLRPQPSGKVLSELTACLSLPTVKAPPLPLQPGNMQPQESHVHYSRWEDGSRDGVSLEAVSSTEEASCCRRISQKLCSGKLGIAMKVLGGVALFWIIFILGYLTGYYVHKCK</sequence>
<dbReference type="Proteomes" id="UP000008225">
    <property type="component" value="Chromosome 7"/>
</dbReference>
<gene>
    <name evidence="3" type="primary">SMIM1</name>
</gene>
<protein>
    <submittedName>
        <fullName evidence="3">Small integral membrane protein 1 (Vel blood group)</fullName>
    </submittedName>
</protein>
<organism evidence="3 4">
    <name type="scientific">Callithrix jacchus</name>
    <name type="common">White-tufted-ear marmoset</name>
    <name type="synonym">Simia Jacchus</name>
    <dbReference type="NCBI Taxonomy" id="9483"/>
    <lineage>
        <taxon>Eukaryota</taxon>
        <taxon>Metazoa</taxon>
        <taxon>Chordata</taxon>
        <taxon>Craniata</taxon>
        <taxon>Vertebrata</taxon>
        <taxon>Euteleostomi</taxon>
        <taxon>Mammalia</taxon>
        <taxon>Eutheria</taxon>
        <taxon>Euarchontoglires</taxon>
        <taxon>Primates</taxon>
        <taxon>Haplorrhini</taxon>
        <taxon>Platyrrhini</taxon>
        <taxon>Cebidae</taxon>
        <taxon>Callitrichinae</taxon>
        <taxon>Callithrix</taxon>
        <taxon>Callithrix</taxon>
    </lineage>
</organism>
<dbReference type="AlphaFoldDB" id="A0A8I3WUH0"/>
<reference evidence="3" key="3">
    <citation type="submission" date="2025-09" db="UniProtKB">
        <authorList>
            <consortium name="Ensembl"/>
        </authorList>
    </citation>
    <scope>IDENTIFICATION</scope>
</reference>
<keyword evidence="2" id="KW-0812">Transmembrane</keyword>
<evidence type="ECO:0000313" key="4">
    <source>
        <dbReference type="Proteomes" id="UP000008225"/>
    </source>
</evidence>
<reference evidence="3 4" key="1">
    <citation type="submission" date="2009-03" db="EMBL/GenBank/DDBJ databases">
        <authorList>
            <person name="Warren W."/>
            <person name="Ye L."/>
            <person name="Minx P."/>
            <person name="Worley K."/>
            <person name="Gibbs R."/>
            <person name="Wilson R.K."/>
        </authorList>
    </citation>
    <scope>NUCLEOTIDE SEQUENCE [LARGE SCALE GENOMIC DNA]</scope>
</reference>